<feature type="domain" description="CBS" evidence="2">
    <location>
        <begin position="11"/>
        <end position="71"/>
    </location>
</feature>
<dbReference type="InterPro" id="IPR000644">
    <property type="entry name" value="CBS_dom"/>
</dbReference>
<evidence type="ECO:0000256" key="1">
    <source>
        <dbReference type="PROSITE-ProRule" id="PRU00703"/>
    </source>
</evidence>
<evidence type="ECO:0000313" key="4">
    <source>
        <dbReference type="Proteomes" id="UP000660668"/>
    </source>
</evidence>
<gene>
    <name evidence="3" type="ORF">ISU10_04970</name>
</gene>
<dbReference type="AlphaFoldDB" id="A0A930YHL0"/>
<protein>
    <submittedName>
        <fullName evidence="3">CBS domain-containing protein</fullName>
    </submittedName>
</protein>
<dbReference type="RefSeq" id="WP_194695272.1">
    <property type="nucleotide sequence ID" value="NZ_JADKPO010000005.1"/>
</dbReference>
<evidence type="ECO:0000259" key="2">
    <source>
        <dbReference type="PROSITE" id="PS51371"/>
    </source>
</evidence>
<reference evidence="3" key="1">
    <citation type="submission" date="2020-11" db="EMBL/GenBank/DDBJ databases">
        <title>Nocardioides cynanchi sp. nov., isolated from soil of rhizosphere of Cynanchum wilfordii.</title>
        <authorList>
            <person name="Lee J.-S."/>
            <person name="Suh M.K."/>
            <person name="Kim J.-S."/>
        </authorList>
    </citation>
    <scope>NUCLEOTIDE SEQUENCE</scope>
    <source>
        <strain evidence="3">KCTC 19276</strain>
    </source>
</reference>
<dbReference type="CDD" id="cd02205">
    <property type="entry name" value="CBS_pair_SF"/>
    <property type="match status" value="1"/>
</dbReference>
<dbReference type="PROSITE" id="PS51371">
    <property type="entry name" value="CBS"/>
    <property type="match status" value="1"/>
</dbReference>
<dbReference type="SUPFAM" id="SSF54631">
    <property type="entry name" value="CBS-domain pair"/>
    <property type="match status" value="1"/>
</dbReference>
<keyword evidence="1" id="KW-0129">CBS domain</keyword>
<accession>A0A930YHL0</accession>
<organism evidence="3 4">
    <name type="scientific">Nocardioides agariphilus</name>
    <dbReference type="NCBI Taxonomy" id="433664"/>
    <lineage>
        <taxon>Bacteria</taxon>
        <taxon>Bacillati</taxon>
        <taxon>Actinomycetota</taxon>
        <taxon>Actinomycetes</taxon>
        <taxon>Propionibacteriales</taxon>
        <taxon>Nocardioidaceae</taxon>
        <taxon>Nocardioides</taxon>
    </lineage>
</organism>
<dbReference type="Proteomes" id="UP000660668">
    <property type="component" value="Unassembled WGS sequence"/>
</dbReference>
<dbReference type="Pfam" id="PF00571">
    <property type="entry name" value="CBS"/>
    <property type="match status" value="1"/>
</dbReference>
<dbReference type="Gene3D" id="3.10.580.10">
    <property type="entry name" value="CBS-domain"/>
    <property type="match status" value="1"/>
</dbReference>
<dbReference type="EMBL" id="JADKPO010000005">
    <property type="protein sequence ID" value="MBF4767113.1"/>
    <property type="molecule type" value="Genomic_DNA"/>
</dbReference>
<sequence>MTCDSCRLCRETPVRDVLSQDTAPDATISLAAERLRRSPYGVLPLVDHDGTYRGVLTVQAVSDALAEGTDAATTVESLAEVPSILREDEHVDDGIRALDLSSCGVVPVLASDGERVVGWFDYRSALATFR</sequence>
<evidence type="ECO:0000313" key="3">
    <source>
        <dbReference type="EMBL" id="MBF4767113.1"/>
    </source>
</evidence>
<proteinExistence type="predicted"/>
<dbReference type="InterPro" id="IPR046342">
    <property type="entry name" value="CBS_dom_sf"/>
</dbReference>
<comment type="caution">
    <text evidence="3">The sequence shown here is derived from an EMBL/GenBank/DDBJ whole genome shotgun (WGS) entry which is preliminary data.</text>
</comment>
<keyword evidence="4" id="KW-1185">Reference proteome</keyword>
<name>A0A930YHL0_9ACTN</name>